<evidence type="ECO:0000313" key="3">
    <source>
        <dbReference type="EMBL" id="HDP78061.1"/>
    </source>
</evidence>
<reference evidence="3" key="1">
    <citation type="journal article" date="2020" name="mSystems">
        <title>Genome- and Community-Level Interaction Insights into Carbon Utilization and Element Cycling Functions of Hydrothermarchaeota in Hydrothermal Sediment.</title>
        <authorList>
            <person name="Zhou Z."/>
            <person name="Liu Y."/>
            <person name="Xu W."/>
            <person name="Pan J."/>
            <person name="Luo Z.H."/>
            <person name="Li M."/>
        </authorList>
    </citation>
    <scope>NUCLEOTIDE SEQUENCE [LARGE SCALE GENOMIC DNA]</scope>
    <source>
        <strain evidence="3">SpSt-1179</strain>
    </source>
</reference>
<name>A0A7C1GSX7_9BACT</name>
<keyword evidence="1" id="KW-0808">Transferase</keyword>
<protein>
    <submittedName>
        <fullName evidence="3">Class I SAM-dependent methyltransferase</fullName>
    </submittedName>
</protein>
<evidence type="ECO:0000259" key="2">
    <source>
        <dbReference type="Pfam" id="PF13649"/>
    </source>
</evidence>
<comment type="caution">
    <text evidence="3">The sequence shown here is derived from an EMBL/GenBank/DDBJ whole genome shotgun (WGS) entry which is preliminary data.</text>
</comment>
<dbReference type="GO" id="GO:0032259">
    <property type="term" value="P:methylation"/>
    <property type="evidence" value="ECO:0007669"/>
    <property type="project" value="UniProtKB-KW"/>
</dbReference>
<dbReference type="SUPFAM" id="SSF53335">
    <property type="entry name" value="S-adenosyl-L-methionine-dependent methyltransferases"/>
    <property type="match status" value="1"/>
</dbReference>
<dbReference type="InterPro" id="IPR041698">
    <property type="entry name" value="Methyltransf_25"/>
</dbReference>
<dbReference type="EMBL" id="DSBT01000218">
    <property type="protein sequence ID" value="HDP78061.1"/>
    <property type="molecule type" value="Genomic_DNA"/>
</dbReference>
<feature type="domain" description="Methyltransferase" evidence="2">
    <location>
        <begin position="56"/>
        <end position="152"/>
    </location>
</feature>
<dbReference type="GO" id="GO:0008168">
    <property type="term" value="F:methyltransferase activity"/>
    <property type="evidence" value="ECO:0007669"/>
    <property type="project" value="UniProtKB-KW"/>
</dbReference>
<dbReference type="InterPro" id="IPR029063">
    <property type="entry name" value="SAM-dependent_MTases_sf"/>
</dbReference>
<organism evidence="3">
    <name type="scientific">Mesotoga infera</name>
    <dbReference type="NCBI Taxonomy" id="1236046"/>
    <lineage>
        <taxon>Bacteria</taxon>
        <taxon>Thermotogati</taxon>
        <taxon>Thermotogota</taxon>
        <taxon>Thermotogae</taxon>
        <taxon>Kosmotogales</taxon>
        <taxon>Kosmotogaceae</taxon>
        <taxon>Mesotoga</taxon>
    </lineage>
</organism>
<keyword evidence="3" id="KW-0489">Methyltransferase</keyword>
<sequence>MTRREKEVNNQLERMDSFFDRRADSYESHMKYNIKESADFYREVARLVPVTSGIRILDLGCGTGLELDEIFRLNTTARVTCVDLSQKMLEVLRIKHEDRLGDLNLITGSYFEVDLPSEGFDFAISVQSMHHFGYKQKLSLYKKILHSLAGNGTYIEVDYVVNTAKEEIELRKRYESLKSERDVPDGFYHFDLPLSIDNQQAVLEEAGFCPVKHHARYGNSSIFVSRKPTSKRR</sequence>
<proteinExistence type="predicted"/>
<dbReference type="Pfam" id="PF13649">
    <property type="entry name" value="Methyltransf_25"/>
    <property type="match status" value="1"/>
</dbReference>
<dbReference type="Gene3D" id="3.40.50.150">
    <property type="entry name" value="Vaccinia Virus protein VP39"/>
    <property type="match status" value="1"/>
</dbReference>
<evidence type="ECO:0000256" key="1">
    <source>
        <dbReference type="ARBA" id="ARBA00022679"/>
    </source>
</evidence>
<dbReference type="CDD" id="cd02440">
    <property type="entry name" value="AdoMet_MTases"/>
    <property type="match status" value="1"/>
</dbReference>
<gene>
    <name evidence="3" type="ORF">ENN47_07745</name>
</gene>
<dbReference type="AlphaFoldDB" id="A0A7C1GSX7"/>
<dbReference type="PANTHER" id="PTHR43861">
    <property type="entry name" value="TRANS-ACONITATE 2-METHYLTRANSFERASE-RELATED"/>
    <property type="match status" value="1"/>
</dbReference>
<dbReference type="Proteomes" id="UP000886198">
    <property type="component" value="Unassembled WGS sequence"/>
</dbReference>
<accession>A0A7C1GSX7</accession>